<dbReference type="STRING" id="47678.ERS852494_02966"/>
<dbReference type="InterPro" id="IPR036942">
    <property type="entry name" value="Beta-barrel_TonB_sf"/>
</dbReference>
<feature type="signal peptide" evidence="8">
    <location>
        <begin position="1"/>
        <end position="20"/>
    </location>
</feature>
<dbReference type="Proteomes" id="UP000095657">
    <property type="component" value="Unassembled WGS sequence"/>
</dbReference>
<feature type="domain" description="TonB-dependent receptor plug" evidence="9">
    <location>
        <begin position="115"/>
        <end position="220"/>
    </location>
</feature>
<dbReference type="PROSITE" id="PS52016">
    <property type="entry name" value="TONB_DEPENDENT_REC_3"/>
    <property type="match status" value="1"/>
</dbReference>
<sequence length="1028" mass="114735">MKKWYILMLLMSLWFIGAQAQETVRGVVTDAAGEPLIGANVVEKGQPSNGTITNLDGKFTLKVTSNKAIIAISMIGMKTVEVTVPKDGKTLTVRLHDDTQTLDEVVVVAYGQQKKVSVTGSISAVGNRELKQGPTSSVTNSLTGRIPGLVTRQTSGRPGEDAAALYIRGRATVNDASPLIMVDGIERDFSQIDPDEIESISVLKDASATAVYGVRGANGVILVTTKRGNSGKAKVSFSGEFGITQINRITKMVNAEEYATLMNEGLVNEGQAPKYTEHDMQLYRDQSSPFTHPDNDYIDMFTKLGTQQKYNVNVSGGNERLKYFVSLGYFHQNGTYETDIEKLKKKPDLAKLIAINPELDNLLQQPDYNSAYYYNRFNVRTNLDIQVTKDFSIGVDFSYRTGSKNRPNSEGDASRAFNNMTRTPANTFPLVNENGTFAAVPNLVRANPLHAFLYQGYRKDNDSALEGTVKLNYDLHAITKGLSIGGKFSYNSYIEDNGMGLNVVEPVWKYNENGTYQRLLAKVFPSLINFASGAKKRVYWEAFVNYSRQFAEKHNVSGLILYNYNSHQAPGDGEYGGLPQVYQGLVVRANYDFEGKYLVEINLGYNGSNRFVEGERYALFPSASVGWIVTNESFLKDSKLLPYWKIRASLGQVGNDKFGSNFAYYSEATYAAGTNYNFGESPTAASGGLLEGKAAQIVSWERSTKFNIGMDTRWFEGKLTLNAEYFRENRTNILKTPSRTNIISGVTSFSPQNLMEVKNQGVEVEVGWDHKIKDFGYRIKANIAYNHNEIIEQNEQIRKYPYMNRTGGSIGQQFSLIADGFYNTYAEIAAGPTQYGTLQPGDVRFRDINGDGVINDYDIAPFGFSDVPEITGSFQVGLSYKNFDLTVMFQGATRVTIPLTGEVAWEFFNLGSALADRHLARWTPETQQTATYHRMSNSSGSNQNNFKSSSMYLYDASYLRLKNVELSYNFPKKWFTHTPISALRMYVNGFNLLTWDKLKVIDPEAQPANRGNFYPQQRIYNLGVNVTF</sequence>
<keyword evidence="8" id="KW-0732">Signal</keyword>
<proteinExistence type="inferred from homology"/>
<gene>
    <name evidence="10" type="ORF">ERS852494_02966</name>
</gene>
<dbReference type="InterPro" id="IPR039426">
    <property type="entry name" value="TonB-dep_rcpt-like"/>
</dbReference>
<dbReference type="Gene3D" id="2.40.170.20">
    <property type="entry name" value="TonB-dependent receptor, beta-barrel domain"/>
    <property type="match status" value="1"/>
</dbReference>
<evidence type="ECO:0000256" key="8">
    <source>
        <dbReference type="SAM" id="SignalP"/>
    </source>
</evidence>
<evidence type="ECO:0000313" key="10">
    <source>
        <dbReference type="EMBL" id="CUP74674.1"/>
    </source>
</evidence>
<name>A0A174QN67_9BACE</name>
<dbReference type="Pfam" id="PF07715">
    <property type="entry name" value="Plug"/>
    <property type="match status" value="1"/>
</dbReference>
<dbReference type="InterPro" id="IPR008969">
    <property type="entry name" value="CarboxyPept-like_regulatory"/>
</dbReference>
<comment type="similarity">
    <text evidence="7">Belongs to the TonB-dependent receptor family.</text>
</comment>
<accession>A0A174QN67</accession>
<evidence type="ECO:0000256" key="2">
    <source>
        <dbReference type="ARBA" id="ARBA00022448"/>
    </source>
</evidence>
<keyword evidence="6 7" id="KW-0998">Cell outer membrane</keyword>
<evidence type="ECO:0000259" key="9">
    <source>
        <dbReference type="Pfam" id="PF07715"/>
    </source>
</evidence>
<dbReference type="InterPro" id="IPR023997">
    <property type="entry name" value="TonB-dep_OMP_SusC/RagA_CS"/>
</dbReference>
<dbReference type="EMBL" id="CZAI01000007">
    <property type="protein sequence ID" value="CUP74674.1"/>
    <property type="molecule type" value="Genomic_DNA"/>
</dbReference>
<dbReference type="SUPFAM" id="SSF56935">
    <property type="entry name" value="Porins"/>
    <property type="match status" value="1"/>
</dbReference>
<comment type="subcellular location">
    <subcellularLocation>
        <location evidence="1 7">Cell outer membrane</location>
        <topology evidence="1 7">Multi-pass membrane protein</topology>
    </subcellularLocation>
</comment>
<evidence type="ECO:0000256" key="6">
    <source>
        <dbReference type="ARBA" id="ARBA00023237"/>
    </source>
</evidence>
<keyword evidence="3 7" id="KW-1134">Transmembrane beta strand</keyword>
<keyword evidence="2 7" id="KW-0813">Transport</keyword>
<dbReference type="InterPro" id="IPR023996">
    <property type="entry name" value="TonB-dep_OMP_SusC/RagA"/>
</dbReference>
<dbReference type="AlphaFoldDB" id="A0A174QN67"/>
<protein>
    <submittedName>
        <fullName evidence="10">TonB-dependent receptor plug</fullName>
    </submittedName>
</protein>
<evidence type="ECO:0000256" key="7">
    <source>
        <dbReference type="PROSITE-ProRule" id="PRU01360"/>
    </source>
</evidence>
<keyword evidence="5 7" id="KW-0472">Membrane</keyword>
<organism evidence="10 11">
    <name type="scientific">Bacteroides caccae</name>
    <dbReference type="NCBI Taxonomy" id="47678"/>
    <lineage>
        <taxon>Bacteria</taxon>
        <taxon>Pseudomonadati</taxon>
        <taxon>Bacteroidota</taxon>
        <taxon>Bacteroidia</taxon>
        <taxon>Bacteroidales</taxon>
        <taxon>Bacteroidaceae</taxon>
        <taxon>Bacteroides</taxon>
    </lineage>
</organism>
<evidence type="ECO:0000256" key="4">
    <source>
        <dbReference type="ARBA" id="ARBA00022692"/>
    </source>
</evidence>
<evidence type="ECO:0000313" key="11">
    <source>
        <dbReference type="Proteomes" id="UP000095657"/>
    </source>
</evidence>
<evidence type="ECO:0000256" key="3">
    <source>
        <dbReference type="ARBA" id="ARBA00022452"/>
    </source>
</evidence>
<dbReference type="InterPro" id="IPR012910">
    <property type="entry name" value="Plug_dom"/>
</dbReference>
<feature type="chain" id="PRO_5008031063" evidence="8">
    <location>
        <begin position="21"/>
        <end position="1028"/>
    </location>
</feature>
<keyword evidence="4 7" id="KW-0812">Transmembrane</keyword>
<dbReference type="NCBIfam" id="TIGR04057">
    <property type="entry name" value="SusC_RagA_signa"/>
    <property type="match status" value="1"/>
</dbReference>
<dbReference type="NCBIfam" id="TIGR04056">
    <property type="entry name" value="OMP_RagA_SusC"/>
    <property type="match status" value="1"/>
</dbReference>
<dbReference type="FunFam" id="2.170.130.10:FF:000003">
    <property type="entry name" value="SusC/RagA family TonB-linked outer membrane protein"/>
    <property type="match status" value="1"/>
</dbReference>
<dbReference type="GO" id="GO:0009279">
    <property type="term" value="C:cell outer membrane"/>
    <property type="evidence" value="ECO:0007669"/>
    <property type="project" value="UniProtKB-SubCell"/>
</dbReference>
<reference evidence="10 11" key="1">
    <citation type="submission" date="2015-09" db="EMBL/GenBank/DDBJ databases">
        <authorList>
            <consortium name="Pathogen Informatics"/>
        </authorList>
    </citation>
    <scope>NUCLEOTIDE SEQUENCE [LARGE SCALE GENOMIC DNA]</scope>
    <source>
        <strain evidence="10 11">2789STDY5834880</strain>
    </source>
</reference>
<evidence type="ECO:0000256" key="1">
    <source>
        <dbReference type="ARBA" id="ARBA00004571"/>
    </source>
</evidence>
<dbReference type="Pfam" id="PF13715">
    <property type="entry name" value="CarbopepD_reg_2"/>
    <property type="match status" value="1"/>
</dbReference>
<keyword evidence="10" id="KW-0675">Receptor</keyword>
<dbReference type="Gene3D" id="2.170.130.10">
    <property type="entry name" value="TonB-dependent receptor, plug domain"/>
    <property type="match status" value="1"/>
</dbReference>
<dbReference type="InterPro" id="IPR037066">
    <property type="entry name" value="Plug_dom_sf"/>
</dbReference>
<dbReference type="SUPFAM" id="SSF49464">
    <property type="entry name" value="Carboxypeptidase regulatory domain-like"/>
    <property type="match status" value="1"/>
</dbReference>
<dbReference type="Gene3D" id="2.60.40.1120">
    <property type="entry name" value="Carboxypeptidase-like, regulatory domain"/>
    <property type="match status" value="1"/>
</dbReference>
<evidence type="ECO:0000256" key="5">
    <source>
        <dbReference type="ARBA" id="ARBA00023136"/>
    </source>
</evidence>
<dbReference type="RefSeq" id="WP_055172827.1">
    <property type="nucleotide sequence ID" value="NZ_CZAI01000007.1"/>
</dbReference>